<keyword evidence="4" id="KW-0788">Thiol protease</keyword>
<evidence type="ECO:0000256" key="5">
    <source>
        <dbReference type="ARBA" id="ARBA00044503"/>
    </source>
</evidence>
<dbReference type="GO" id="GO:0006508">
    <property type="term" value="P:proteolysis"/>
    <property type="evidence" value="ECO:0007669"/>
    <property type="project" value="UniProtKB-KW"/>
</dbReference>
<evidence type="ECO:0000256" key="4">
    <source>
        <dbReference type="ARBA" id="ARBA00022807"/>
    </source>
</evidence>
<dbReference type="CDD" id="cd16332">
    <property type="entry name" value="Prp-like"/>
    <property type="match status" value="1"/>
</dbReference>
<comment type="caution">
    <text evidence="7">The sequence shown here is derived from an EMBL/GenBank/DDBJ whole genome shotgun (WGS) entry which is preliminary data.</text>
</comment>
<dbReference type="Pfam" id="PF04327">
    <property type="entry name" value="Peptidase_Prp"/>
    <property type="match status" value="1"/>
</dbReference>
<keyword evidence="2 7" id="KW-0645">Protease</keyword>
<dbReference type="GO" id="GO:0008234">
    <property type="term" value="F:cysteine-type peptidase activity"/>
    <property type="evidence" value="ECO:0007669"/>
    <property type="project" value="UniProtKB-KW"/>
</dbReference>
<name>A0A9D1RD15_9FIRM</name>
<evidence type="ECO:0000256" key="6">
    <source>
        <dbReference type="ARBA" id="ARBA00044538"/>
    </source>
</evidence>
<dbReference type="InterPro" id="IPR007422">
    <property type="entry name" value="Peptidase_Prp"/>
</dbReference>
<dbReference type="PANTHER" id="PTHR39178:SF1">
    <property type="entry name" value="RIBOSOMAL-PROCESSING CYSTEINE PROTEASE PRP"/>
    <property type="match status" value="1"/>
</dbReference>
<comment type="similarity">
    <text evidence="5">Belongs to the Prp family.</text>
</comment>
<evidence type="ECO:0000256" key="2">
    <source>
        <dbReference type="ARBA" id="ARBA00022670"/>
    </source>
</evidence>
<keyword evidence="1" id="KW-0690">Ribosome biogenesis</keyword>
<dbReference type="InterPro" id="IPR036764">
    <property type="entry name" value="Peptidase_Prp_sf"/>
</dbReference>
<proteinExistence type="inferred from homology"/>
<evidence type="ECO:0000313" key="8">
    <source>
        <dbReference type="Proteomes" id="UP000824205"/>
    </source>
</evidence>
<gene>
    <name evidence="7" type="ORF">IAA48_05070</name>
</gene>
<dbReference type="Gene3D" id="3.30.70.1490">
    <property type="entry name" value="Cysteine protease Prp"/>
    <property type="match status" value="1"/>
</dbReference>
<evidence type="ECO:0000256" key="3">
    <source>
        <dbReference type="ARBA" id="ARBA00022801"/>
    </source>
</evidence>
<dbReference type="GO" id="GO:0042254">
    <property type="term" value="P:ribosome biogenesis"/>
    <property type="evidence" value="ECO:0007669"/>
    <property type="project" value="UniProtKB-KW"/>
</dbReference>
<sequence length="99" mass="10763">MIKVKIEQGKITASGHAGYAPKGQDIVCAAFSVLSLTLDTAVKKLTDDDIQISLESGSMEARWQQISPHGQLLINAYIEGVKALAENYPEYITVQARNT</sequence>
<organism evidence="7 8">
    <name type="scientific">Candidatus Eubacterium faecipullorum</name>
    <dbReference type="NCBI Taxonomy" id="2838571"/>
    <lineage>
        <taxon>Bacteria</taxon>
        <taxon>Bacillati</taxon>
        <taxon>Bacillota</taxon>
        <taxon>Clostridia</taxon>
        <taxon>Eubacteriales</taxon>
        <taxon>Eubacteriaceae</taxon>
        <taxon>Eubacterium</taxon>
    </lineage>
</organism>
<dbReference type="EMBL" id="DXGE01000022">
    <property type="protein sequence ID" value="HIW85848.1"/>
    <property type="molecule type" value="Genomic_DNA"/>
</dbReference>
<dbReference type="Proteomes" id="UP000824205">
    <property type="component" value="Unassembled WGS sequence"/>
</dbReference>
<dbReference type="SUPFAM" id="SSF118010">
    <property type="entry name" value="TM1457-like"/>
    <property type="match status" value="1"/>
</dbReference>
<dbReference type="AlphaFoldDB" id="A0A9D1RD15"/>
<reference evidence="7" key="1">
    <citation type="journal article" date="2021" name="PeerJ">
        <title>Extensive microbial diversity within the chicken gut microbiome revealed by metagenomics and culture.</title>
        <authorList>
            <person name="Gilroy R."/>
            <person name="Ravi A."/>
            <person name="Getino M."/>
            <person name="Pursley I."/>
            <person name="Horton D.L."/>
            <person name="Alikhan N.F."/>
            <person name="Baker D."/>
            <person name="Gharbi K."/>
            <person name="Hall N."/>
            <person name="Watson M."/>
            <person name="Adriaenssens E.M."/>
            <person name="Foster-Nyarko E."/>
            <person name="Jarju S."/>
            <person name="Secka A."/>
            <person name="Antonio M."/>
            <person name="Oren A."/>
            <person name="Chaudhuri R.R."/>
            <person name="La Ragione R."/>
            <person name="Hildebrand F."/>
            <person name="Pallen M.J."/>
        </authorList>
    </citation>
    <scope>NUCLEOTIDE SEQUENCE</scope>
    <source>
        <strain evidence="7">421</strain>
    </source>
</reference>
<evidence type="ECO:0000313" key="7">
    <source>
        <dbReference type="EMBL" id="HIW85848.1"/>
    </source>
</evidence>
<evidence type="ECO:0000256" key="1">
    <source>
        <dbReference type="ARBA" id="ARBA00022517"/>
    </source>
</evidence>
<reference evidence="7" key="2">
    <citation type="submission" date="2021-04" db="EMBL/GenBank/DDBJ databases">
        <authorList>
            <person name="Gilroy R."/>
        </authorList>
    </citation>
    <scope>NUCLEOTIDE SEQUENCE</scope>
    <source>
        <strain evidence="7">421</strain>
    </source>
</reference>
<accession>A0A9D1RD15</accession>
<dbReference type="PANTHER" id="PTHR39178">
    <property type="entry name" value="HYPOTHETICAL RIBOSOME-ASSOCIATED PROTEIN"/>
    <property type="match status" value="1"/>
</dbReference>
<protein>
    <recommendedName>
        <fullName evidence="6">Ribosomal processing cysteine protease Prp</fullName>
    </recommendedName>
</protein>
<keyword evidence="3" id="KW-0378">Hydrolase</keyword>